<evidence type="ECO:0000313" key="4">
    <source>
        <dbReference type="Proteomes" id="UP000494203"/>
    </source>
</evidence>
<evidence type="ECO:0000259" key="2">
    <source>
        <dbReference type="SMART" id="SM00530"/>
    </source>
</evidence>
<dbReference type="InterPro" id="IPR010982">
    <property type="entry name" value="Lambda_DNA-bd_dom_sf"/>
</dbReference>
<dbReference type="Gene3D" id="1.10.260.40">
    <property type="entry name" value="lambda repressor-like DNA-binding domains"/>
    <property type="match status" value="1"/>
</dbReference>
<protein>
    <recommendedName>
        <fullName evidence="2">HTH cro/C1-type domain-containing protein</fullName>
    </recommendedName>
</protein>
<dbReference type="Proteomes" id="UP000494203">
    <property type="component" value="Unassembled WGS sequence"/>
</dbReference>
<dbReference type="PANTHER" id="PTHR35010">
    <property type="entry name" value="BLL4672 PROTEIN-RELATED"/>
    <property type="match status" value="1"/>
</dbReference>
<proteinExistence type="predicted"/>
<organism evidence="3 4">
    <name type="scientific">Achromobacter pulmonis</name>
    <dbReference type="NCBI Taxonomy" id="1389932"/>
    <lineage>
        <taxon>Bacteria</taxon>
        <taxon>Pseudomonadati</taxon>
        <taxon>Pseudomonadota</taxon>
        <taxon>Betaproteobacteria</taxon>
        <taxon>Burkholderiales</taxon>
        <taxon>Alcaligenaceae</taxon>
        <taxon>Achromobacter</taxon>
    </lineage>
</organism>
<evidence type="ECO:0000313" key="3">
    <source>
        <dbReference type="EMBL" id="CAB3882994.1"/>
    </source>
</evidence>
<gene>
    <name evidence="3" type="ORF">LMG26788_03383</name>
</gene>
<dbReference type="SMART" id="SM00530">
    <property type="entry name" value="HTH_XRE"/>
    <property type="match status" value="1"/>
</dbReference>
<feature type="domain" description="HTH cro/C1-type" evidence="2">
    <location>
        <begin position="38"/>
        <end position="110"/>
    </location>
</feature>
<name>A0A6S7DB40_9BURK</name>
<dbReference type="CDD" id="cd00093">
    <property type="entry name" value="HTH_XRE"/>
    <property type="match status" value="1"/>
</dbReference>
<dbReference type="GO" id="GO:0003677">
    <property type="term" value="F:DNA binding"/>
    <property type="evidence" value="ECO:0007669"/>
    <property type="project" value="InterPro"/>
</dbReference>
<reference evidence="3 4" key="1">
    <citation type="submission" date="2020-04" db="EMBL/GenBank/DDBJ databases">
        <authorList>
            <person name="De Canck E."/>
        </authorList>
    </citation>
    <scope>NUCLEOTIDE SEQUENCE [LARGE SCALE GENOMIC DNA]</scope>
    <source>
        <strain evidence="3 4">LMG 26788</strain>
    </source>
</reference>
<dbReference type="EMBL" id="CADIKZ010000009">
    <property type="protein sequence ID" value="CAB3882994.1"/>
    <property type="molecule type" value="Genomic_DNA"/>
</dbReference>
<sequence length="311" mass="34727">MPRPALRDPAAAPLPPARPDAETGAQRLDRTRADLAEFLRLRRERLSPAALGLPAGGRRRTPGLRREEVAALAGVGLAWYTWFEQGRNISVSATFLENLARVLKLDAAERRHLYLLAHQRPPAEPGRTWCTVPPQVRRLMDDLPARPAYVLNLRWDVVAWNAAAERVFGFGAQPAGRRNLLWMLFVAPAMRDLFVDWPAQAPAMLSTFRRDFASASGAPDITELVDELERVAPEFKAWWREHDVHGACMGVRSLRLPALGEVAFEHATLSVDESRHLRLVVYAPAPDEPLAAAFARWLARKPRAGARGSRE</sequence>
<dbReference type="InterPro" id="IPR001387">
    <property type="entry name" value="Cro/C1-type_HTH"/>
</dbReference>
<feature type="region of interest" description="Disordered" evidence="1">
    <location>
        <begin position="1"/>
        <end position="26"/>
    </location>
</feature>
<dbReference type="Pfam" id="PF13560">
    <property type="entry name" value="HTH_31"/>
    <property type="match status" value="1"/>
</dbReference>
<accession>A0A6S7DB40</accession>
<dbReference type="PANTHER" id="PTHR35010:SF2">
    <property type="entry name" value="BLL4672 PROTEIN"/>
    <property type="match status" value="1"/>
</dbReference>
<dbReference type="InterPro" id="IPR041413">
    <property type="entry name" value="MLTR_LBD"/>
</dbReference>
<keyword evidence="4" id="KW-1185">Reference proteome</keyword>
<dbReference type="RefSeq" id="WP_236755600.1">
    <property type="nucleotide sequence ID" value="NZ_CADIJV010000009.1"/>
</dbReference>
<dbReference type="AlphaFoldDB" id="A0A6S7DB40"/>
<dbReference type="Gene3D" id="3.30.450.180">
    <property type="match status" value="1"/>
</dbReference>
<dbReference type="Pfam" id="PF17765">
    <property type="entry name" value="MLTR_LBD"/>
    <property type="match status" value="1"/>
</dbReference>
<evidence type="ECO:0000256" key="1">
    <source>
        <dbReference type="SAM" id="MobiDB-lite"/>
    </source>
</evidence>
<dbReference type="SUPFAM" id="SSF47413">
    <property type="entry name" value="lambda repressor-like DNA-binding domains"/>
    <property type="match status" value="1"/>
</dbReference>